<dbReference type="Proteomes" id="UP000027318">
    <property type="component" value="Unassembled WGS sequence"/>
</dbReference>
<dbReference type="PATRIC" id="fig|267850.7.peg.334"/>
<dbReference type="EMBL" id="JMSZ01000007">
    <property type="protein sequence ID" value="KDE41265.1"/>
    <property type="molecule type" value="Genomic_DNA"/>
</dbReference>
<dbReference type="GO" id="GO:0008115">
    <property type="term" value="F:sarcosine oxidase activity"/>
    <property type="evidence" value="ECO:0007669"/>
    <property type="project" value="UniProtKB-EC"/>
</dbReference>
<organism evidence="1 2">
    <name type="scientific">Nitrincola lacisaponensis</name>
    <dbReference type="NCBI Taxonomy" id="267850"/>
    <lineage>
        <taxon>Bacteria</taxon>
        <taxon>Pseudomonadati</taxon>
        <taxon>Pseudomonadota</taxon>
        <taxon>Gammaproteobacteria</taxon>
        <taxon>Oceanospirillales</taxon>
        <taxon>Oceanospirillaceae</taxon>
        <taxon>Nitrincola</taxon>
    </lineage>
</organism>
<protein>
    <submittedName>
        <fullName evidence="1">Sarcosine oxidase delta subunit</fullName>
        <ecNumber evidence="1">1.5.3.1</ecNumber>
    </submittedName>
</protein>
<name>A0A063Y817_9GAMM</name>
<evidence type="ECO:0000313" key="1">
    <source>
        <dbReference type="EMBL" id="KDE41265.1"/>
    </source>
</evidence>
<dbReference type="InterPro" id="IPR038561">
    <property type="entry name" value="SoxD_sf"/>
</dbReference>
<dbReference type="EC" id="1.5.3.1" evidence="1"/>
<dbReference type="Gene3D" id="3.30.2270.10">
    <property type="entry name" value="Folate-binding superfamily"/>
    <property type="match status" value="1"/>
</dbReference>
<keyword evidence="2" id="KW-1185">Reference proteome</keyword>
<sequence>MLHIYCPYCGEHREESEFRPKGQAHILRPKDPDNCSDEVWADYLFFRDNPRGLHHEMWLHATGCRKYFNVTRDTVSYEILETYKMGEQPKITAQSRAAGGEK</sequence>
<gene>
    <name evidence="1" type="ORF">ADINL_0338</name>
</gene>
<dbReference type="RefSeq" id="WP_036543112.1">
    <property type="nucleotide sequence ID" value="NZ_JBKBNO010000006.1"/>
</dbReference>
<proteinExistence type="predicted"/>
<dbReference type="OrthoDB" id="7159274at2"/>
<accession>A0A063Y817</accession>
<reference evidence="1 2" key="1">
    <citation type="journal article" date="2005" name="Int. J. Syst. Evol. Microbiol.">
        <title>Nitrincola lacisaponensis gen. nov., sp. nov., a novel alkaliphilic bacterium isolated from an alkaline, saline lake.</title>
        <authorList>
            <person name="Dimitriu P.A."/>
            <person name="Shukla S.K."/>
            <person name="Conradt J."/>
            <person name="Marquez M.C."/>
            <person name="Ventosa A."/>
            <person name="Maglia A."/>
            <person name="Peyton B.M."/>
            <person name="Pinkart H.C."/>
            <person name="Mormile M.R."/>
        </authorList>
    </citation>
    <scope>NUCLEOTIDE SEQUENCE [LARGE SCALE GENOMIC DNA]</scope>
    <source>
        <strain evidence="1 2">4CA</strain>
    </source>
</reference>
<evidence type="ECO:0000313" key="2">
    <source>
        <dbReference type="Proteomes" id="UP000027318"/>
    </source>
</evidence>
<dbReference type="AlphaFoldDB" id="A0A063Y817"/>
<keyword evidence="1" id="KW-0560">Oxidoreductase</keyword>
<dbReference type="InterPro" id="IPR006279">
    <property type="entry name" value="SoxD"/>
</dbReference>
<comment type="caution">
    <text evidence="1">The sequence shown here is derived from an EMBL/GenBank/DDBJ whole genome shotgun (WGS) entry which is preliminary data.</text>
</comment>
<dbReference type="Pfam" id="PF04267">
    <property type="entry name" value="SoxD"/>
    <property type="match status" value="1"/>
</dbReference>
<dbReference type="GO" id="GO:0046653">
    <property type="term" value="P:tetrahydrofolate metabolic process"/>
    <property type="evidence" value="ECO:0007669"/>
    <property type="project" value="InterPro"/>
</dbReference>
<dbReference type="STRING" id="267850.ADINL_0338"/>
<dbReference type="NCBIfam" id="TIGR01374">
    <property type="entry name" value="soxD"/>
    <property type="match status" value="1"/>
</dbReference>